<evidence type="ECO:0000313" key="4">
    <source>
        <dbReference type="Proteomes" id="UP000242942"/>
    </source>
</evidence>
<evidence type="ECO:0000256" key="2">
    <source>
        <dbReference type="SAM" id="SignalP"/>
    </source>
</evidence>
<reference evidence="3 4" key="1">
    <citation type="submission" date="2016-06" db="EMBL/GenBank/DDBJ databases">
        <authorList>
            <consortium name="Pathogen Informatics"/>
        </authorList>
    </citation>
    <scope>NUCLEOTIDE SEQUENCE [LARGE SCALE GENOMIC DNA]</scope>
    <source>
        <strain evidence="3">PocGH01</strain>
    </source>
</reference>
<sequence>MKEHYLARLLAFLCAFFLKCIYNDELLSPTTIKNMMRNSYIMDDSKNFSNFSFFYLYNTLRCTLTQKVFESYEDERYQREILLIKKNLLHLKKQRNNRNLWIFFEYNLPDSLIESIEEVEENMRNYGIGLMEIFNELKISDPRFDRIADMALNICSDPIFAVEEVSLYLAIVPFFLDKIDYSPREYLKEFEYMLRKTLNFFNFVMSLINENSVNIIDIYKKEINLFLKVKDQFNFHSSNEENILSLYDEIYLKNKYGNMLTKHLFILFRNVFFFEIDYELHYFNYIEIMPIYIRTSKGMIKSKNYDMENSYYRLIENVYKNELQVNEGILMIRIIKQYNINNDTKTPYYFDSDIIYKSIMYEVHKPVFLSSYTTFKFLHSQNVDGTFKKSIHEDITLGLIILISTNLSIENVLEKIHSFVFSKDIFLINKELYEERIKVMGSCTYTKESQPPIFQGFFSRGLSTYILLKLLDFLKPNTQLLYLSIEKAEDNNQIRSEIIAERILNNPQGLYKAVLLFERDAIIKYDKFKYNDECDMCLVGYKGLYTLYLCIFLPIITSLLICYYIYMRKKKAKINMTDINSPVLQNDRNSIEPVILPLKL</sequence>
<evidence type="ECO:0000256" key="1">
    <source>
        <dbReference type="SAM" id="Phobius"/>
    </source>
</evidence>
<dbReference type="EMBL" id="LT594587">
    <property type="protein sequence ID" value="SCP03950.1"/>
    <property type="molecule type" value="Genomic_DNA"/>
</dbReference>
<dbReference type="Proteomes" id="UP000242942">
    <property type="component" value="Chromosome 6"/>
</dbReference>
<dbReference type="OrthoDB" id="391550at2759"/>
<evidence type="ECO:0008006" key="5">
    <source>
        <dbReference type="Google" id="ProtNLM"/>
    </source>
</evidence>
<feature type="transmembrane region" description="Helical" evidence="1">
    <location>
        <begin position="545"/>
        <end position="566"/>
    </location>
</feature>
<dbReference type="AlphaFoldDB" id="A0A1D3TGD7"/>
<gene>
    <name evidence="3" type="primary">PocGH01_06025000</name>
    <name evidence="3" type="ORF">POCGH01_06025000</name>
</gene>
<keyword evidence="1" id="KW-1133">Transmembrane helix</keyword>
<keyword evidence="1" id="KW-0812">Transmembrane</keyword>
<keyword evidence="1" id="KW-0472">Membrane</keyword>
<dbReference type="VEuPathDB" id="PlasmoDB:POWCR01_060019800"/>
<feature type="signal peptide" evidence="2">
    <location>
        <begin position="1"/>
        <end position="23"/>
    </location>
</feature>
<evidence type="ECO:0000313" key="3">
    <source>
        <dbReference type="EMBL" id="SCP03950.1"/>
    </source>
</evidence>
<organism evidence="3 4">
    <name type="scientific">Plasmodium ovale</name>
    <name type="common">malaria parasite P. ovale</name>
    <dbReference type="NCBI Taxonomy" id="36330"/>
    <lineage>
        <taxon>Eukaryota</taxon>
        <taxon>Sar</taxon>
        <taxon>Alveolata</taxon>
        <taxon>Apicomplexa</taxon>
        <taxon>Aconoidasida</taxon>
        <taxon>Haemosporida</taxon>
        <taxon>Plasmodiidae</taxon>
        <taxon>Plasmodium</taxon>
        <taxon>Plasmodium (Plasmodium)</taxon>
    </lineage>
</organism>
<keyword evidence="2" id="KW-0732">Signal</keyword>
<dbReference type="VEuPathDB" id="PlasmoDB:PocGH01_06025000"/>
<protein>
    <recommendedName>
        <fullName evidence="5">PIR protein</fullName>
    </recommendedName>
</protein>
<proteinExistence type="predicted"/>
<keyword evidence="4" id="KW-1185">Reference proteome</keyword>
<feature type="chain" id="PRO_5008921482" description="PIR protein" evidence="2">
    <location>
        <begin position="24"/>
        <end position="600"/>
    </location>
</feature>
<name>A0A1D3TGD7_PLAOA</name>
<accession>A0A1D3TGD7</accession>